<dbReference type="Gene3D" id="2.60.470.10">
    <property type="entry name" value="Acid-sensing ion channels like domains"/>
    <property type="match status" value="1"/>
</dbReference>
<dbReference type="FunFam" id="2.10.25.10:FF:000472">
    <property type="entry name" value="Uncharacterized protein, isoform A"/>
    <property type="match status" value="1"/>
</dbReference>
<sequence length="909" mass="102049">MISAGVAFLLALIIIMIVPSKQQWYCPWCSKEKEEPVKEEKTTTTTTTTTTTLPPFHCWKCSDASFCEDSAQTAEGEICRKCICPKGLKGDCCDEIDEDPCLGTNSTELCAFGLKCEFNLIYDFKCVCDEANGNCDGDPQAPGEVEDLCEKNPCLNKGNCTTTTHLDKDFNVIKELECKCDPQFGGKYCESLTYCLTNPCACATHKCENNATCSENPANYLADYTCACPEGFTGKYCEQELPCVLSNPCEHGGECEVDPRNPMEFTCRCASIWMGQLCERYDPCHTLKDYCVNGRCVPVDEKTGECSCTPGYNGTFCENDIDDCAPEPCMYGGICTDKVNNFTCECPLGTDGHRCEINFDDCGTGRGNETYCMSRDRDAVCVDGVNSYTCICSDEWVNENCTMRRIIWEVVSKFNNSEMDLVGLLEDLVSKPSLIQDIIPFFLALLPAENQTQISWDQEDMFEWASFEGQELDVKKDIVKWNAATLGNCFTFNHDSQQEHFPLRYAGEREGFRAMMRVRQDEYLDWVDTASLLVFVHSSTETVFGESLRFQAKPGAETSLMISQTTFERLGGKYGVCVEDKSEVKAYYYSGEYTTDGCLRSCYQDAVFEKCGCMDPRFPGKEGVTSCGLETRTCVMNVTEQRGDPSNWPDCHCPLPCSNGQFNVHWSLSDLPSKLADCSKYKADPVQFDSCSKNLTEQVLINVYFPQLIQNTFKEEPKMDFNKFVSTLGGLLGVLSGRWAAQELSGHYGRLARLAVRHECRYQIYVKNAVVTKDFFCSTHNNSGVRVPGKIEDVPKKHVRDVWIHLLDAKEESVAESMKIFDSCSKNLTEQVLINVYFPQLIQNTFKEEPKMDAMFPRADLHQSSHARQTESSSGITLWEKEGYSSLEGLQDSTNDNPELRCAAREVAQ</sequence>
<keyword evidence="3 18" id="KW-0813">Transport</keyword>
<feature type="domain" description="EGF-like" evidence="20">
    <location>
        <begin position="145"/>
        <end position="190"/>
    </location>
</feature>
<feature type="signal peptide" evidence="19">
    <location>
        <begin position="1"/>
        <end position="22"/>
    </location>
</feature>
<keyword evidence="9" id="KW-1133">Transmembrane helix</keyword>
<dbReference type="SMART" id="SM00179">
    <property type="entry name" value="EGF_CA"/>
    <property type="match status" value="3"/>
</dbReference>
<evidence type="ECO:0000256" key="18">
    <source>
        <dbReference type="RuleBase" id="RU000679"/>
    </source>
</evidence>
<dbReference type="Proteomes" id="UP000095287">
    <property type="component" value="Unplaced"/>
</dbReference>
<dbReference type="PANTHER" id="PTHR11690">
    <property type="entry name" value="AMILORIDE-SENSITIVE SODIUM CHANNEL-RELATED"/>
    <property type="match status" value="1"/>
</dbReference>
<name>A0A1I8AE53_9BILA</name>
<keyword evidence="7 19" id="KW-0732">Signal</keyword>
<evidence type="ECO:0000313" key="22">
    <source>
        <dbReference type="WBParaSite" id="L893_g4526.t1"/>
    </source>
</evidence>
<reference evidence="22" key="1">
    <citation type="submission" date="2016-11" db="UniProtKB">
        <authorList>
            <consortium name="WormBaseParasite"/>
        </authorList>
    </citation>
    <scope>IDENTIFICATION</scope>
</reference>
<evidence type="ECO:0000256" key="16">
    <source>
        <dbReference type="ARBA" id="ARBA00023303"/>
    </source>
</evidence>
<evidence type="ECO:0000256" key="7">
    <source>
        <dbReference type="ARBA" id="ARBA00022729"/>
    </source>
</evidence>
<keyword evidence="21" id="KW-1185">Reference proteome</keyword>
<feature type="disulfide bond" evidence="17">
    <location>
        <begin position="392"/>
        <end position="401"/>
    </location>
</feature>
<feature type="domain" description="EGF-like" evidence="20">
    <location>
        <begin position="320"/>
        <end position="356"/>
    </location>
</feature>
<evidence type="ECO:0000256" key="2">
    <source>
        <dbReference type="ARBA" id="ARBA00007193"/>
    </source>
</evidence>
<dbReference type="InterPro" id="IPR000742">
    <property type="entry name" value="EGF"/>
</dbReference>
<dbReference type="PROSITE" id="PS00010">
    <property type="entry name" value="ASX_HYDROXYL"/>
    <property type="match status" value="2"/>
</dbReference>
<accession>A0A1I8AE53</accession>
<feature type="chain" id="PRO_5009314580" evidence="19">
    <location>
        <begin position="23"/>
        <end position="909"/>
    </location>
</feature>
<evidence type="ECO:0000256" key="9">
    <source>
        <dbReference type="ARBA" id="ARBA00022989"/>
    </source>
</evidence>
<keyword evidence="10" id="KW-0915">Sodium</keyword>
<evidence type="ECO:0000256" key="13">
    <source>
        <dbReference type="ARBA" id="ARBA00023157"/>
    </source>
</evidence>
<dbReference type="Pfam" id="PF12661">
    <property type="entry name" value="hEGF"/>
    <property type="match status" value="1"/>
</dbReference>
<keyword evidence="8" id="KW-0677">Repeat</keyword>
<dbReference type="SUPFAM" id="SSF57196">
    <property type="entry name" value="EGF/Laminin"/>
    <property type="match status" value="4"/>
</dbReference>
<evidence type="ECO:0000259" key="20">
    <source>
        <dbReference type="PROSITE" id="PS50026"/>
    </source>
</evidence>
<dbReference type="GO" id="GO:0005509">
    <property type="term" value="F:calcium ion binding"/>
    <property type="evidence" value="ECO:0007669"/>
    <property type="project" value="InterPro"/>
</dbReference>
<dbReference type="GO" id="GO:0015280">
    <property type="term" value="F:ligand-gated sodium channel activity"/>
    <property type="evidence" value="ECO:0007669"/>
    <property type="project" value="TreeGrafter"/>
</dbReference>
<organism evidence="21 22">
    <name type="scientific">Steinernema glaseri</name>
    <dbReference type="NCBI Taxonomy" id="37863"/>
    <lineage>
        <taxon>Eukaryota</taxon>
        <taxon>Metazoa</taxon>
        <taxon>Ecdysozoa</taxon>
        <taxon>Nematoda</taxon>
        <taxon>Chromadorea</taxon>
        <taxon>Rhabditida</taxon>
        <taxon>Tylenchina</taxon>
        <taxon>Panagrolaimomorpha</taxon>
        <taxon>Strongyloidoidea</taxon>
        <taxon>Steinernematidae</taxon>
        <taxon>Steinernema</taxon>
    </lineage>
</organism>
<dbReference type="PANTHER" id="PTHR11690:SF177">
    <property type="entry name" value="EGF-LIKE DOMAIN-CONTAINING PROTEIN"/>
    <property type="match status" value="1"/>
</dbReference>
<dbReference type="PROSITE" id="PS01186">
    <property type="entry name" value="EGF_2"/>
    <property type="match status" value="2"/>
</dbReference>
<feature type="disulfide bond" evidence="17">
    <location>
        <begin position="180"/>
        <end position="189"/>
    </location>
</feature>
<evidence type="ECO:0000256" key="19">
    <source>
        <dbReference type="SAM" id="SignalP"/>
    </source>
</evidence>
<feature type="domain" description="EGF-like" evidence="20">
    <location>
        <begin position="358"/>
        <end position="402"/>
    </location>
</feature>
<feature type="disulfide bond" evidence="17">
    <location>
        <begin position="308"/>
        <end position="317"/>
    </location>
</feature>
<dbReference type="PRINTS" id="PR01078">
    <property type="entry name" value="AMINACHANNEL"/>
</dbReference>
<comment type="caution">
    <text evidence="17">Lacks conserved residue(s) required for the propagation of feature annotation.</text>
</comment>
<keyword evidence="5 17" id="KW-0245">EGF-like domain</keyword>
<dbReference type="AlphaFoldDB" id="A0A1I8AE53"/>
<evidence type="ECO:0000256" key="12">
    <source>
        <dbReference type="ARBA" id="ARBA00023136"/>
    </source>
</evidence>
<evidence type="ECO:0000256" key="17">
    <source>
        <dbReference type="PROSITE-ProRule" id="PRU00076"/>
    </source>
</evidence>
<keyword evidence="16 18" id="KW-0407">Ion channel</keyword>
<proteinExistence type="inferred from homology"/>
<feature type="disulfide bond" evidence="17">
    <location>
        <begin position="346"/>
        <end position="355"/>
    </location>
</feature>
<dbReference type="InterPro" id="IPR000152">
    <property type="entry name" value="EGF-type_Asp/Asn_hydroxyl_site"/>
</dbReference>
<dbReference type="InterPro" id="IPR018097">
    <property type="entry name" value="EGF_Ca-bd_CS"/>
</dbReference>
<evidence type="ECO:0000256" key="11">
    <source>
        <dbReference type="ARBA" id="ARBA00023065"/>
    </source>
</evidence>
<dbReference type="Gene3D" id="2.10.25.10">
    <property type="entry name" value="Laminin"/>
    <property type="match status" value="6"/>
</dbReference>
<dbReference type="InterPro" id="IPR001881">
    <property type="entry name" value="EGF-like_Ca-bd_dom"/>
</dbReference>
<evidence type="ECO:0000256" key="5">
    <source>
        <dbReference type="ARBA" id="ARBA00022536"/>
    </source>
</evidence>
<evidence type="ECO:0000256" key="4">
    <source>
        <dbReference type="ARBA" id="ARBA00022461"/>
    </source>
</evidence>
<dbReference type="Pfam" id="PF00858">
    <property type="entry name" value="ASC"/>
    <property type="match status" value="1"/>
</dbReference>
<dbReference type="CDD" id="cd00054">
    <property type="entry name" value="EGF_CA"/>
    <property type="match status" value="2"/>
</dbReference>
<dbReference type="InterPro" id="IPR001873">
    <property type="entry name" value="ENaC"/>
</dbReference>
<dbReference type="Pfam" id="PF00008">
    <property type="entry name" value="EGF"/>
    <property type="match status" value="2"/>
</dbReference>
<feature type="disulfide bond" evidence="17">
    <location>
        <begin position="269"/>
        <end position="278"/>
    </location>
</feature>
<protein>
    <submittedName>
        <fullName evidence="22">EGF-like domain-containing protein</fullName>
    </submittedName>
</protein>
<evidence type="ECO:0000256" key="10">
    <source>
        <dbReference type="ARBA" id="ARBA00023053"/>
    </source>
</evidence>
<keyword evidence="14" id="KW-0325">Glycoprotein</keyword>
<keyword evidence="6 18" id="KW-0812">Transmembrane</keyword>
<keyword evidence="11 18" id="KW-0406">Ion transport</keyword>
<evidence type="ECO:0000256" key="6">
    <source>
        <dbReference type="ARBA" id="ARBA00022692"/>
    </source>
</evidence>
<feature type="domain" description="EGF-like" evidence="20">
    <location>
        <begin position="239"/>
        <end position="279"/>
    </location>
</feature>
<dbReference type="PROSITE" id="PS00022">
    <property type="entry name" value="EGF_1"/>
    <property type="match status" value="5"/>
</dbReference>
<keyword evidence="12" id="KW-0472">Membrane</keyword>
<evidence type="ECO:0000256" key="14">
    <source>
        <dbReference type="ARBA" id="ARBA00023180"/>
    </source>
</evidence>
<keyword evidence="15 18" id="KW-0739">Sodium transport</keyword>
<evidence type="ECO:0000256" key="15">
    <source>
        <dbReference type="ARBA" id="ARBA00023201"/>
    </source>
</evidence>
<comment type="similarity">
    <text evidence="2 18">Belongs to the amiloride-sensitive sodium channel (TC 1.A.6) family.</text>
</comment>
<dbReference type="PROSITE" id="PS01187">
    <property type="entry name" value="EGF_CA"/>
    <property type="match status" value="1"/>
</dbReference>
<feature type="domain" description="EGF-like" evidence="20">
    <location>
        <begin position="198"/>
        <end position="238"/>
    </location>
</feature>
<dbReference type="WBParaSite" id="L893_g4526.t1">
    <property type="protein sequence ID" value="L893_g4526.t1"/>
    <property type="gene ID" value="L893_g4526"/>
</dbReference>
<keyword evidence="4 18" id="KW-0894">Sodium channel</keyword>
<dbReference type="GO" id="GO:0005886">
    <property type="term" value="C:plasma membrane"/>
    <property type="evidence" value="ECO:0007669"/>
    <property type="project" value="TreeGrafter"/>
</dbReference>
<evidence type="ECO:0000256" key="8">
    <source>
        <dbReference type="ARBA" id="ARBA00022737"/>
    </source>
</evidence>
<dbReference type="PROSITE" id="PS50026">
    <property type="entry name" value="EGF_3"/>
    <property type="match status" value="6"/>
</dbReference>
<dbReference type="SMART" id="SM00181">
    <property type="entry name" value="EGF"/>
    <property type="match status" value="6"/>
</dbReference>
<feature type="domain" description="EGF-like" evidence="20">
    <location>
        <begin position="280"/>
        <end position="318"/>
    </location>
</feature>
<evidence type="ECO:0000313" key="21">
    <source>
        <dbReference type="Proteomes" id="UP000095287"/>
    </source>
</evidence>
<dbReference type="InterPro" id="IPR013032">
    <property type="entry name" value="EGF-like_CS"/>
</dbReference>
<evidence type="ECO:0000256" key="1">
    <source>
        <dbReference type="ARBA" id="ARBA00004141"/>
    </source>
</evidence>
<comment type="subcellular location">
    <subcellularLocation>
        <location evidence="1">Membrane</location>
        <topology evidence="1">Multi-pass membrane protein</topology>
    </subcellularLocation>
</comment>
<feature type="disulfide bond" evidence="17">
    <location>
        <begin position="228"/>
        <end position="237"/>
    </location>
</feature>
<keyword evidence="13 17" id="KW-1015">Disulfide bond</keyword>
<evidence type="ECO:0000256" key="3">
    <source>
        <dbReference type="ARBA" id="ARBA00022448"/>
    </source>
</evidence>